<dbReference type="EMBL" id="GBRH01194151">
    <property type="protein sequence ID" value="JAE03745.1"/>
    <property type="molecule type" value="Transcribed_RNA"/>
</dbReference>
<sequence length="124" mass="13147">MAFTWGGGVVWGEARRGGERRVDSIGEAVPASHLPGCVRAQPINITAAPAPPLPRDARSSDMRGPLTAPLGRACQWGMVPFSSDSSLFHDMWGMFLWAPCVRARRQCGCRGLEEAGGVTVAAGL</sequence>
<evidence type="ECO:0000313" key="1">
    <source>
        <dbReference type="EMBL" id="JAE03745.1"/>
    </source>
</evidence>
<accession>A0A0A9ESN3</accession>
<protein>
    <submittedName>
        <fullName evidence="1">Uncharacterized protein</fullName>
    </submittedName>
</protein>
<reference evidence="1" key="2">
    <citation type="journal article" date="2015" name="Data Brief">
        <title>Shoot transcriptome of the giant reed, Arundo donax.</title>
        <authorList>
            <person name="Barrero R.A."/>
            <person name="Guerrero F.D."/>
            <person name="Moolhuijzen P."/>
            <person name="Goolsby J.A."/>
            <person name="Tidwell J."/>
            <person name="Bellgard S.E."/>
            <person name="Bellgard M.I."/>
        </authorList>
    </citation>
    <scope>NUCLEOTIDE SEQUENCE</scope>
    <source>
        <tissue evidence="1">Shoot tissue taken approximately 20 cm above the soil surface</tissue>
    </source>
</reference>
<dbReference type="AlphaFoldDB" id="A0A0A9ESN3"/>
<reference evidence="1" key="1">
    <citation type="submission" date="2014-09" db="EMBL/GenBank/DDBJ databases">
        <authorList>
            <person name="Magalhaes I.L.F."/>
            <person name="Oliveira U."/>
            <person name="Santos F.R."/>
            <person name="Vidigal T.H.D.A."/>
            <person name="Brescovit A.D."/>
            <person name="Santos A.J."/>
        </authorList>
    </citation>
    <scope>NUCLEOTIDE SEQUENCE</scope>
    <source>
        <tissue evidence="1">Shoot tissue taken approximately 20 cm above the soil surface</tissue>
    </source>
</reference>
<name>A0A0A9ESN3_ARUDO</name>
<organism evidence="1">
    <name type="scientific">Arundo donax</name>
    <name type="common">Giant reed</name>
    <name type="synonym">Donax arundinaceus</name>
    <dbReference type="NCBI Taxonomy" id="35708"/>
    <lineage>
        <taxon>Eukaryota</taxon>
        <taxon>Viridiplantae</taxon>
        <taxon>Streptophyta</taxon>
        <taxon>Embryophyta</taxon>
        <taxon>Tracheophyta</taxon>
        <taxon>Spermatophyta</taxon>
        <taxon>Magnoliopsida</taxon>
        <taxon>Liliopsida</taxon>
        <taxon>Poales</taxon>
        <taxon>Poaceae</taxon>
        <taxon>PACMAD clade</taxon>
        <taxon>Arundinoideae</taxon>
        <taxon>Arundineae</taxon>
        <taxon>Arundo</taxon>
    </lineage>
</organism>
<proteinExistence type="predicted"/>